<evidence type="ECO:0000313" key="10">
    <source>
        <dbReference type="EMBL" id="CAF4422918.1"/>
    </source>
</evidence>
<dbReference type="InterPro" id="IPR051221">
    <property type="entry name" value="LDLR-related"/>
</dbReference>
<comment type="caution">
    <text evidence="10">The sequence shown here is derived from an EMBL/GenBank/DDBJ whole genome shotgun (WGS) entry which is preliminary data.</text>
</comment>
<evidence type="ECO:0000256" key="1">
    <source>
        <dbReference type="ARBA" id="ARBA00004167"/>
    </source>
</evidence>
<protein>
    <recommendedName>
        <fullName evidence="12">Vitellogenin receptor</fullName>
    </recommendedName>
</protein>
<dbReference type="GO" id="GO:0005886">
    <property type="term" value="C:plasma membrane"/>
    <property type="evidence" value="ECO:0007669"/>
    <property type="project" value="TreeGrafter"/>
</dbReference>
<proteinExistence type="predicted"/>
<dbReference type="GO" id="GO:0043235">
    <property type="term" value="C:receptor complex"/>
    <property type="evidence" value="ECO:0007669"/>
    <property type="project" value="TreeGrafter"/>
</dbReference>
<dbReference type="PROSITE" id="PS01209">
    <property type="entry name" value="LDLRA_1"/>
    <property type="match status" value="1"/>
</dbReference>
<evidence type="ECO:0000256" key="9">
    <source>
        <dbReference type="PROSITE-ProRule" id="PRU00124"/>
    </source>
</evidence>
<evidence type="ECO:0000256" key="5">
    <source>
        <dbReference type="ARBA" id="ARBA00023136"/>
    </source>
</evidence>
<name>A0A820QNF3_9BILA</name>
<dbReference type="EMBL" id="CAJOAY010030999">
    <property type="protein sequence ID" value="CAF4422918.1"/>
    <property type="molecule type" value="Genomic_DNA"/>
</dbReference>
<keyword evidence="5" id="KW-0472">Membrane</keyword>
<feature type="disulfide bond" evidence="9">
    <location>
        <begin position="39"/>
        <end position="54"/>
    </location>
</feature>
<feature type="non-terminal residue" evidence="10">
    <location>
        <position position="1"/>
    </location>
</feature>
<dbReference type="FunFam" id="4.10.400.10:FF:000011">
    <property type="entry name" value="Low-density lipoprotein receptor-related protein 1"/>
    <property type="match status" value="1"/>
</dbReference>
<keyword evidence="2" id="KW-0812">Transmembrane</keyword>
<dbReference type="PANTHER" id="PTHR22722">
    <property type="entry name" value="LOW-DENSITY LIPOPROTEIN RECEPTOR-RELATED PROTEIN 2-RELATED"/>
    <property type="match status" value="1"/>
</dbReference>
<dbReference type="Proteomes" id="UP000663881">
    <property type="component" value="Unassembled WGS sequence"/>
</dbReference>
<dbReference type="PRINTS" id="PR00261">
    <property type="entry name" value="LDLRECEPTOR"/>
</dbReference>
<feature type="disulfide bond" evidence="9">
    <location>
        <begin position="27"/>
        <end position="45"/>
    </location>
</feature>
<evidence type="ECO:0000313" key="11">
    <source>
        <dbReference type="Proteomes" id="UP000663881"/>
    </source>
</evidence>
<gene>
    <name evidence="10" type="ORF">OKA104_LOCUS52625</name>
</gene>
<evidence type="ECO:0000256" key="8">
    <source>
        <dbReference type="ARBA" id="ARBA00023180"/>
    </source>
</evidence>
<keyword evidence="8" id="KW-0325">Glycoprotein</keyword>
<evidence type="ECO:0000256" key="3">
    <source>
        <dbReference type="ARBA" id="ARBA00022737"/>
    </source>
</evidence>
<comment type="subcellular location">
    <subcellularLocation>
        <location evidence="1">Membrane</location>
        <topology evidence="1">Single-pass membrane protein</topology>
    </subcellularLocation>
</comment>
<organism evidence="10 11">
    <name type="scientific">Adineta steineri</name>
    <dbReference type="NCBI Taxonomy" id="433720"/>
    <lineage>
        <taxon>Eukaryota</taxon>
        <taxon>Metazoa</taxon>
        <taxon>Spiralia</taxon>
        <taxon>Gnathifera</taxon>
        <taxon>Rotifera</taxon>
        <taxon>Eurotatoria</taxon>
        <taxon>Bdelloidea</taxon>
        <taxon>Adinetida</taxon>
        <taxon>Adinetidae</taxon>
        <taxon>Adineta</taxon>
    </lineage>
</organism>
<keyword evidence="6 9" id="KW-1015">Disulfide bond</keyword>
<evidence type="ECO:0000256" key="4">
    <source>
        <dbReference type="ARBA" id="ARBA00022989"/>
    </source>
</evidence>
<keyword evidence="3" id="KW-0677">Repeat</keyword>
<keyword evidence="7" id="KW-0675">Receptor</keyword>
<evidence type="ECO:0000256" key="6">
    <source>
        <dbReference type="ARBA" id="ARBA00023157"/>
    </source>
</evidence>
<dbReference type="InterPro" id="IPR002172">
    <property type="entry name" value="LDrepeatLR_classA_rpt"/>
</dbReference>
<sequence length="88" mass="9814">CDGYPHCQDRSDESNCSQTCSENQFRCATGKCIPKSWTCDNQNDCGDSSDEQNCHERTCDPLTQFTCPHTPGMCIPTAWRCDGQNGKN</sequence>
<dbReference type="Pfam" id="PF00057">
    <property type="entry name" value="Ldl_recept_a"/>
    <property type="match status" value="1"/>
</dbReference>
<dbReference type="InterPro" id="IPR036055">
    <property type="entry name" value="LDL_receptor-like_sf"/>
</dbReference>
<dbReference type="CDD" id="cd00112">
    <property type="entry name" value="LDLa"/>
    <property type="match status" value="1"/>
</dbReference>
<dbReference type="SUPFAM" id="SSF57424">
    <property type="entry name" value="LDL receptor-like module"/>
    <property type="match status" value="2"/>
</dbReference>
<dbReference type="PROSITE" id="PS50068">
    <property type="entry name" value="LDLRA_2"/>
    <property type="match status" value="1"/>
</dbReference>
<evidence type="ECO:0000256" key="2">
    <source>
        <dbReference type="ARBA" id="ARBA00022692"/>
    </source>
</evidence>
<evidence type="ECO:0000256" key="7">
    <source>
        <dbReference type="ARBA" id="ARBA00023170"/>
    </source>
</evidence>
<dbReference type="AlphaFoldDB" id="A0A820QNF3"/>
<dbReference type="InterPro" id="IPR023415">
    <property type="entry name" value="LDLR_class-A_CS"/>
</dbReference>
<dbReference type="Gene3D" id="4.10.400.10">
    <property type="entry name" value="Low-density Lipoprotein Receptor"/>
    <property type="match status" value="3"/>
</dbReference>
<reference evidence="10" key="1">
    <citation type="submission" date="2021-02" db="EMBL/GenBank/DDBJ databases">
        <authorList>
            <person name="Nowell W R."/>
        </authorList>
    </citation>
    <scope>NUCLEOTIDE SEQUENCE</scope>
</reference>
<feature type="disulfide bond" evidence="9">
    <location>
        <begin position="20"/>
        <end position="32"/>
    </location>
</feature>
<dbReference type="SMART" id="SM00192">
    <property type="entry name" value="LDLa"/>
    <property type="match status" value="2"/>
</dbReference>
<evidence type="ECO:0008006" key="12">
    <source>
        <dbReference type="Google" id="ProtNLM"/>
    </source>
</evidence>
<keyword evidence="4" id="KW-1133">Transmembrane helix</keyword>
<accession>A0A820QNF3</accession>